<gene>
    <name evidence="1" type="ORF">MGAL_10B035964</name>
</gene>
<reference evidence="1" key="1">
    <citation type="submission" date="2018-11" db="EMBL/GenBank/DDBJ databases">
        <authorList>
            <person name="Alioto T."/>
            <person name="Alioto T."/>
        </authorList>
    </citation>
    <scope>NUCLEOTIDE SEQUENCE</scope>
</reference>
<sequence>MDSKPIVVGGTVPFEEEGRYHSFTYERNEAEIENPAREERRTFNETDNDSFKLSTTVECDYERTDHQLQCNTTSADELAKTEGNTAVCQLSDSNSDKENNDTKEVQRSVVYISNNRISSELKKSFQNDPRVVLIERNRQPDITQVG</sequence>
<protein>
    <submittedName>
        <fullName evidence="1">Uncharacterized protein</fullName>
    </submittedName>
</protein>
<dbReference type="OrthoDB" id="6207308at2759"/>
<dbReference type="AlphaFoldDB" id="A0A8B6BLY1"/>
<organism evidence="1 2">
    <name type="scientific">Mytilus galloprovincialis</name>
    <name type="common">Mediterranean mussel</name>
    <dbReference type="NCBI Taxonomy" id="29158"/>
    <lineage>
        <taxon>Eukaryota</taxon>
        <taxon>Metazoa</taxon>
        <taxon>Spiralia</taxon>
        <taxon>Lophotrochozoa</taxon>
        <taxon>Mollusca</taxon>
        <taxon>Bivalvia</taxon>
        <taxon>Autobranchia</taxon>
        <taxon>Pteriomorphia</taxon>
        <taxon>Mytilida</taxon>
        <taxon>Mytiloidea</taxon>
        <taxon>Mytilidae</taxon>
        <taxon>Mytilinae</taxon>
        <taxon>Mytilus</taxon>
    </lineage>
</organism>
<keyword evidence="2" id="KW-1185">Reference proteome</keyword>
<dbReference type="EMBL" id="UYJE01000383">
    <property type="protein sequence ID" value="VDH92798.1"/>
    <property type="molecule type" value="Genomic_DNA"/>
</dbReference>
<comment type="caution">
    <text evidence="1">The sequence shown here is derived from an EMBL/GenBank/DDBJ whole genome shotgun (WGS) entry which is preliminary data.</text>
</comment>
<name>A0A8B6BLY1_MYTGA</name>
<dbReference type="Proteomes" id="UP000596742">
    <property type="component" value="Unassembled WGS sequence"/>
</dbReference>
<proteinExistence type="predicted"/>
<evidence type="ECO:0000313" key="1">
    <source>
        <dbReference type="EMBL" id="VDH92798.1"/>
    </source>
</evidence>
<accession>A0A8B6BLY1</accession>
<evidence type="ECO:0000313" key="2">
    <source>
        <dbReference type="Proteomes" id="UP000596742"/>
    </source>
</evidence>